<protein>
    <recommendedName>
        <fullName evidence="4">OmpH family outer membrane protein</fullName>
    </recommendedName>
</protein>
<evidence type="ECO:0008006" key="4">
    <source>
        <dbReference type="Google" id="ProtNLM"/>
    </source>
</evidence>
<comment type="caution">
    <text evidence="2">The sequence shown here is derived from an EMBL/GenBank/DDBJ whole genome shotgun (WGS) entry which is preliminary data.</text>
</comment>
<keyword evidence="3" id="KW-1185">Reference proteome</keyword>
<keyword evidence="1" id="KW-0732">Signal</keyword>
<feature type="signal peptide" evidence="1">
    <location>
        <begin position="1"/>
        <end position="23"/>
    </location>
</feature>
<dbReference type="AlphaFoldDB" id="A0A6L6YFL2"/>
<evidence type="ECO:0000313" key="3">
    <source>
        <dbReference type="Proteomes" id="UP000472580"/>
    </source>
</evidence>
<dbReference type="InterPro" id="IPR014115">
    <property type="entry name" value="TrbI_Ftype"/>
</dbReference>
<dbReference type="RefSeq" id="WP_160334872.1">
    <property type="nucleotide sequence ID" value="NZ_WSRP01000010.1"/>
</dbReference>
<evidence type="ECO:0000313" key="2">
    <source>
        <dbReference type="EMBL" id="MVX56440.1"/>
    </source>
</evidence>
<dbReference type="EMBL" id="WSRP01000010">
    <property type="protein sequence ID" value="MVX56440.1"/>
    <property type="molecule type" value="Genomic_DNA"/>
</dbReference>
<dbReference type="Proteomes" id="UP000472580">
    <property type="component" value="Unassembled WGS sequence"/>
</dbReference>
<reference evidence="2 3" key="1">
    <citation type="submission" date="2019-12" db="EMBL/GenBank/DDBJ databases">
        <title>Microbes associate with the intestines of laboratory mice.</title>
        <authorList>
            <person name="Navarre W."/>
            <person name="Wong E."/>
        </authorList>
    </citation>
    <scope>NUCLEOTIDE SEQUENCE [LARGE SCALE GENOMIC DNA]</scope>
    <source>
        <strain evidence="2 3">NM82_D38</strain>
    </source>
</reference>
<organism evidence="2 3">
    <name type="scientific">Parasutterella muris</name>
    <dbReference type="NCBI Taxonomy" id="2565572"/>
    <lineage>
        <taxon>Bacteria</taxon>
        <taxon>Pseudomonadati</taxon>
        <taxon>Pseudomonadota</taxon>
        <taxon>Betaproteobacteria</taxon>
        <taxon>Burkholderiales</taxon>
        <taxon>Sutterellaceae</taxon>
        <taxon>Parasutterella</taxon>
    </lineage>
</organism>
<name>A0A6L6YFL2_9BURK</name>
<feature type="chain" id="PRO_5027121895" description="OmpH family outer membrane protein" evidence="1">
    <location>
        <begin position="24"/>
        <end position="137"/>
    </location>
</feature>
<evidence type="ECO:0000256" key="1">
    <source>
        <dbReference type="SAM" id="SignalP"/>
    </source>
</evidence>
<sequence>MKPVHIILSSVLCAALAATAVLAAPTALEHFSKFSSKGKLAVLNLNEVVEANEAALAAGGLRDEELMLEAKRFALNLQNELKAMQKDCGCTLLVSSAVIAPHTLPDYTDELLARLNLSRAQKQKDLRRISERVRGAS</sequence>
<dbReference type="OrthoDB" id="8812451at2"/>
<dbReference type="Pfam" id="PF09677">
    <property type="entry name" value="TrbI_Ftype"/>
    <property type="match status" value="1"/>
</dbReference>
<gene>
    <name evidence="2" type="ORF">E5987_04360</name>
</gene>
<proteinExistence type="predicted"/>
<accession>A0A6L6YFL2</accession>